<gene>
    <name evidence="9" type="ORF">GCM10007170_16780</name>
</gene>
<keyword evidence="4 7" id="KW-1133">Transmembrane helix</keyword>
<feature type="domain" description="Phosphatidylglycerol lysyltransferase C-terminal" evidence="8">
    <location>
        <begin position="510"/>
        <end position="836"/>
    </location>
</feature>
<evidence type="ECO:0000256" key="5">
    <source>
        <dbReference type="ARBA" id="ARBA00023136"/>
    </source>
</evidence>
<dbReference type="InterPro" id="IPR024320">
    <property type="entry name" value="LPG_synthase_C"/>
</dbReference>
<dbReference type="Proteomes" id="UP000643279">
    <property type="component" value="Unassembled WGS sequence"/>
</dbReference>
<comment type="caution">
    <text evidence="9">The sequence shown here is derived from an EMBL/GenBank/DDBJ whole genome shotgun (WGS) entry which is preliminary data.</text>
</comment>
<dbReference type="PANTHER" id="PTHR34697">
    <property type="entry name" value="PHOSPHATIDYLGLYCEROL LYSYLTRANSFERASE"/>
    <property type="match status" value="1"/>
</dbReference>
<organism evidence="9 10">
    <name type="scientific">Arthrobacter liuii</name>
    <dbReference type="NCBI Taxonomy" id="1476996"/>
    <lineage>
        <taxon>Bacteria</taxon>
        <taxon>Bacillati</taxon>
        <taxon>Actinomycetota</taxon>
        <taxon>Actinomycetes</taxon>
        <taxon>Micrococcales</taxon>
        <taxon>Micrococcaceae</taxon>
        <taxon>Arthrobacter</taxon>
    </lineage>
</organism>
<keyword evidence="5 7" id="KW-0472">Membrane</keyword>
<feature type="transmembrane region" description="Helical" evidence="7">
    <location>
        <begin position="35"/>
        <end position="57"/>
    </location>
</feature>
<comment type="subcellular location">
    <subcellularLocation>
        <location evidence="1">Cell membrane</location>
        <topology evidence="1">Multi-pass membrane protein</topology>
    </subcellularLocation>
</comment>
<feature type="region of interest" description="Disordered" evidence="6">
    <location>
        <begin position="754"/>
        <end position="793"/>
    </location>
</feature>
<dbReference type="InterPro" id="IPR035952">
    <property type="entry name" value="Rhomboid-like_sf"/>
</dbReference>
<feature type="transmembrane region" description="Helical" evidence="7">
    <location>
        <begin position="77"/>
        <end position="104"/>
    </location>
</feature>
<evidence type="ECO:0000256" key="1">
    <source>
        <dbReference type="ARBA" id="ARBA00004651"/>
    </source>
</evidence>
<accession>A0ABQ2APW2</accession>
<feature type="transmembrane region" description="Helical" evidence="7">
    <location>
        <begin position="330"/>
        <end position="354"/>
    </location>
</feature>
<feature type="transmembrane region" description="Helical" evidence="7">
    <location>
        <begin position="201"/>
        <end position="217"/>
    </location>
</feature>
<evidence type="ECO:0000256" key="3">
    <source>
        <dbReference type="ARBA" id="ARBA00022692"/>
    </source>
</evidence>
<dbReference type="EMBL" id="BMFW01000005">
    <property type="protein sequence ID" value="GGH94180.1"/>
    <property type="molecule type" value="Genomic_DNA"/>
</dbReference>
<evidence type="ECO:0000256" key="6">
    <source>
        <dbReference type="SAM" id="MobiDB-lite"/>
    </source>
</evidence>
<evidence type="ECO:0000256" key="7">
    <source>
        <dbReference type="SAM" id="Phobius"/>
    </source>
</evidence>
<feature type="transmembrane region" description="Helical" evidence="7">
    <location>
        <begin position="299"/>
        <end position="318"/>
    </location>
</feature>
<evidence type="ECO:0000313" key="9">
    <source>
        <dbReference type="EMBL" id="GGH94180.1"/>
    </source>
</evidence>
<sequence length="871" mass="94184">MVSARKPDRTVALMWAAVGRPAVHQGLSALKSMPFTLGVVVAFLATAALTGSFLAGPPEQLLGLASVSGPGLREGQWWSMFTSLFFATNPLAYVTASLMIVMLLGLAERKLGRRAAVGLFFGGQFAAVTIFLLVTQLAVYVADGWLDRMANDSLIGPYAPVLTAGLAASARITLLWQRRLRTVVLSISILLVLYVGHAETVIGLIGALLGLLVGWWIQGDQGRLHRHRSTGRETRNLLALTVAVFAVGPILTGITRAPTGPLALLRDVVLSPMPTLSQLVFNCGATVDASCLETGRGGFAGPFGLALAVVPVILLLICADGMRRGRRLALNIALAIQLAVTALAAVYLALFALVPSRLQGTHATPLSSAFAHVLPLVVVPLLLAIILWLNRRQFRVQTRPGARRVLGVVVCGTWLVLATSYTVAWFWSGGLSRDGGLLGLFAELARQYVPVPIPQHFRRVFPERDSAEALLFAYSGPVFWVVALVAVWWVLVGRHHGLNFGRQDRNRARRLLHQGGGPLSWMALWEPNTYWFSPDGAGAMAFQQHGTVALTLGGAFGDRGAEQRVTEGFLDYCRSQALIPALYSCDDTMWPVLRERGFSRVAVAQETRLALDELEFKGKEWQNVRTALNRAAKLGVHAVWGSYHSLPAALRSRLNEVSEEWAAGKSVPEMGFTLGGVDELDDEEVLCCLAVDGNGAVHGVTSWLPVYDGGRLVSRTLDVMRRGSEGFPGVMEFLIASAVLELRDSVDVISLSGSPLASRPDLQPDRDADTSGTGDDSPPAVDEDREEPGATDEGAQNLVRILDLVGHALEPVYGFRSLAAFKSRFKPEYRALYLYYQDPLHLPAIGRALTRAYLPGLSLAQGARLVRKLVT</sequence>
<feature type="transmembrane region" description="Helical" evidence="7">
    <location>
        <begin position="154"/>
        <end position="172"/>
    </location>
</feature>
<keyword evidence="10" id="KW-1185">Reference proteome</keyword>
<evidence type="ECO:0000256" key="4">
    <source>
        <dbReference type="ARBA" id="ARBA00022989"/>
    </source>
</evidence>
<evidence type="ECO:0000313" key="10">
    <source>
        <dbReference type="Proteomes" id="UP000643279"/>
    </source>
</evidence>
<dbReference type="SUPFAM" id="SSF144091">
    <property type="entry name" value="Rhomboid-like"/>
    <property type="match status" value="1"/>
</dbReference>
<feature type="transmembrane region" description="Helical" evidence="7">
    <location>
        <begin position="471"/>
        <end position="492"/>
    </location>
</feature>
<proteinExistence type="predicted"/>
<keyword evidence="2" id="KW-1003">Cell membrane</keyword>
<feature type="transmembrane region" description="Helical" evidence="7">
    <location>
        <begin position="179"/>
        <end position="195"/>
    </location>
</feature>
<keyword evidence="3 7" id="KW-0812">Transmembrane</keyword>
<feature type="transmembrane region" description="Helical" evidence="7">
    <location>
        <begin position="237"/>
        <end position="255"/>
    </location>
</feature>
<dbReference type="InterPro" id="IPR051211">
    <property type="entry name" value="PG_lysyltransferase"/>
</dbReference>
<feature type="compositionally biased region" description="Acidic residues" evidence="6">
    <location>
        <begin position="781"/>
        <end position="790"/>
    </location>
</feature>
<evidence type="ECO:0000259" key="8">
    <source>
        <dbReference type="Pfam" id="PF09924"/>
    </source>
</evidence>
<reference evidence="10" key="1">
    <citation type="journal article" date="2019" name="Int. J. Syst. Evol. Microbiol.">
        <title>The Global Catalogue of Microorganisms (GCM) 10K type strain sequencing project: providing services to taxonomists for standard genome sequencing and annotation.</title>
        <authorList>
            <consortium name="The Broad Institute Genomics Platform"/>
            <consortium name="The Broad Institute Genome Sequencing Center for Infectious Disease"/>
            <person name="Wu L."/>
            <person name="Ma J."/>
        </authorList>
    </citation>
    <scope>NUCLEOTIDE SEQUENCE [LARGE SCALE GENOMIC DNA]</scope>
    <source>
        <strain evidence="10">CGMCC 1.12778</strain>
    </source>
</reference>
<dbReference type="Pfam" id="PF09924">
    <property type="entry name" value="LPG_synthase_C"/>
    <property type="match status" value="1"/>
</dbReference>
<evidence type="ECO:0000256" key="2">
    <source>
        <dbReference type="ARBA" id="ARBA00022475"/>
    </source>
</evidence>
<feature type="transmembrane region" description="Helical" evidence="7">
    <location>
        <begin position="405"/>
        <end position="427"/>
    </location>
</feature>
<name>A0ABQ2APW2_9MICC</name>
<feature type="transmembrane region" description="Helical" evidence="7">
    <location>
        <begin position="116"/>
        <end position="142"/>
    </location>
</feature>
<protein>
    <submittedName>
        <fullName evidence="9">Membrane protein</fullName>
    </submittedName>
</protein>
<feature type="transmembrane region" description="Helical" evidence="7">
    <location>
        <begin position="366"/>
        <end position="389"/>
    </location>
</feature>
<dbReference type="PANTHER" id="PTHR34697:SF2">
    <property type="entry name" value="PHOSPHATIDYLGLYCEROL LYSYLTRANSFERASE"/>
    <property type="match status" value="1"/>
</dbReference>